<keyword evidence="2 7" id="KW-0378">Hydrolase</keyword>
<dbReference type="Pfam" id="PF21010">
    <property type="entry name" value="HA2_C"/>
    <property type="match status" value="1"/>
</dbReference>
<keyword evidence="3 7" id="KW-0347">Helicase</keyword>
<dbReference type="InterPro" id="IPR048333">
    <property type="entry name" value="HA2_WH"/>
</dbReference>
<dbReference type="EMBL" id="JH994091">
    <property type="protein sequence ID" value="ELQ73994.1"/>
    <property type="molecule type" value="Genomic_DNA"/>
</dbReference>
<dbReference type="SMART" id="SM00487">
    <property type="entry name" value="DEXDc"/>
    <property type="match status" value="1"/>
</dbReference>
<accession>L7JRD3</accession>
<gene>
    <name evidence="7" type="ORF">THOM_3087</name>
</gene>
<dbReference type="Proteomes" id="UP000011185">
    <property type="component" value="Unassembled WGS sequence"/>
</dbReference>
<dbReference type="InterPro" id="IPR001650">
    <property type="entry name" value="Helicase_C-like"/>
</dbReference>
<dbReference type="InterPro" id="IPR011709">
    <property type="entry name" value="DEAD-box_helicase_OB_fold"/>
</dbReference>
<keyword evidence="8" id="KW-1185">Reference proteome</keyword>
<dbReference type="Pfam" id="PF07717">
    <property type="entry name" value="OB_NTP_bind"/>
    <property type="match status" value="1"/>
</dbReference>
<dbReference type="OMA" id="FYTREPE"/>
<sequence>MDEQKISYFIKKDLNINDQEVIEYILFLIKQKRLFEIEPLLQRADFVKLIDILCDDSKHKDIYIKRDEPHFLRKLKNIEVTNNHQIPLTAGVVRKINTNRPVKYRMNADLPVYAYQKMIIEALEQNEVVLIEGGTGCGKSTQIPKFLLNYFEKIVVSQPRRIAAVNLAKRVSLEIDERLGHTVGYKVRFGEKSSDRTRLKFVTDGILLQEREKYDLVIIDEVHERKLNTDVFFAAMNTYRYNRLILMSATVNSYKFIDFFKCANVVIEQRYFRSDIHYLPSPCYDYVRKIIDQLKALLSNAQANLNTLVFLSGMQDIDRCFNLIKGQGFEKTVVFKLHSSLSFKDQQRIFRKYNESKIILSTNIAETSITIGDLDVVIDSGFVKQKRMEGGIERLEMIRISKEQADQRSGRVGRTKRGVVYRMYTQAEFSAFCHENTPEIMNANLCSLVLAIKSLGIHDIIGCRFLERPPLENFTDALERLYRLKALDDGGSLTALGLKIARLPLEPELSIALLKSFQLGVFTEVSTICALLSVQNIFNYTNIEEYEEIKKKYGDCTGDLFFLMNVYHAVIKQGERHAQRNKISFKAIIEAKLIIEQLHSLFGMHGAKVIQGDYLGRRARIIKSFCAGYFLNTARRAGASFKMLLNDDEIRVHPSSMLNASNSEFILYTNVVFTDKTYAKNCVKIGREDLLEASDMFGLV</sequence>
<evidence type="ECO:0000259" key="5">
    <source>
        <dbReference type="PROSITE" id="PS51192"/>
    </source>
</evidence>
<dbReference type="PANTHER" id="PTHR18934:SF99">
    <property type="entry name" value="ATP-DEPENDENT RNA HELICASE DHX37-RELATED"/>
    <property type="match status" value="1"/>
</dbReference>
<dbReference type="CDD" id="cd17917">
    <property type="entry name" value="DEXHc_RHA-like"/>
    <property type="match status" value="1"/>
</dbReference>
<dbReference type="EC" id="3.6.4.13" evidence="7"/>
<proteinExistence type="predicted"/>
<dbReference type="PROSITE" id="PS51192">
    <property type="entry name" value="HELICASE_ATP_BIND_1"/>
    <property type="match status" value="1"/>
</dbReference>
<dbReference type="SUPFAM" id="SSF52540">
    <property type="entry name" value="P-loop containing nucleoside triphosphate hydrolases"/>
    <property type="match status" value="1"/>
</dbReference>
<evidence type="ECO:0000259" key="6">
    <source>
        <dbReference type="PROSITE" id="PS51194"/>
    </source>
</evidence>
<feature type="domain" description="Helicase C-terminal" evidence="6">
    <location>
        <begin position="293"/>
        <end position="456"/>
    </location>
</feature>
<evidence type="ECO:0000256" key="1">
    <source>
        <dbReference type="ARBA" id="ARBA00022741"/>
    </source>
</evidence>
<dbReference type="VEuPathDB" id="MicrosporidiaDB:THOM_3087"/>
<organism evidence="7 8">
    <name type="scientific">Trachipleistophora hominis</name>
    <name type="common">Microsporidian parasite</name>
    <dbReference type="NCBI Taxonomy" id="72359"/>
    <lineage>
        <taxon>Eukaryota</taxon>
        <taxon>Fungi</taxon>
        <taxon>Fungi incertae sedis</taxon>
        <taxon>Microsporidia</taxon>
        <taxon>Pleistophoridae</taxon>
        <taxon>Trachipleistophora</taxon>
    </lineage>
</organism>
<dbReference type="STRING" id="72359.L7JRD3"/>
<keyword evidence="4" id="KW-0067">ATP-binding</keyword>
<dbReference type="GO" id="GO:0003724">
    <property type="term" value="F:RNA helicase activity"/>
    <property type="evidence" value="ECO:0007669"/>
    <property type="project" value="UniProtKB-EC"/>
</dbReference>
<dbReference type="InterPro" id="IPR014001">
    <property type="entry name" value="Helicase_ATP-bd"/>
</dbReference>
<dbReference type="AlphaFoldDB" id="L7JRD3"/>
<dbReference type="FunCoup" id="L7JRD3">
    <property type="interactions" value="360"/>
</dbReference>
<evidence type="ECO:0000256" key="3">
    <source>
        <dbReference type="ARBA" id="ARBA00022806"/>
    </source>
</evidence>
<evidence type="ECO:0000256" key="4">
    <source>
        <dbReference type="ARBA" id="ARBA00022840"/>
    </source>
</evidence>
<dbReference type="SMART" id="SM00490">
    <property type="entry name" value="HELICc"/>
    <property type="match status" value="1"/>
</dbReference>
<dbReference type="GO" id="GO:0003723">
    <property type="term" value="F:RNA binding"/>
    <property type="evidence" value="ECO:0007669"/>
    <property type="project" value="TreeGrafter"/>
</dbReference>
<dbReference type="CDD" id="cd18791">
    <property type="entry name" value="SF2_C_RHA"/>
    <property type="match status" value="1"/>
</dbReference>
<dbReference type="InterPro" id="IPR011545">
    <property type="entry name" value="DEAD/DEAH_box_helicase_dom"/>
</dbReference>
<dbReference type="EC" id="3.6.1.15" evidence="7"/>
<dbReference type="Pfam" id="PF04408">
    <property type="entry name" value="WHD_HA2"/>
    <property type="match status" value="1"/>
</dbReference>
<dbReference type="PANTHER" id="PTHR18934">
    <property type="entry name" value="ATP-DEPENDENT RNA HELICASE"/>
    <property type="match status" value="1"/>
</dbReference>
<evidence type="ECO:0000256" key="2">
    <source>
        <dbReference type="ARBA" id="ARBA00022801"/>
    </source>
</evidence>
<dbReference type="Gene3D" id="1.20.120.1080">
    <property type="match status" value="1"/>
</dbReference>
<evidence type="ECO:0000313" key="8">
    <source>
        <dbReference type="Proteomes" id="UP000011185"/>
    </source>
</evidence>
<dbReference type="InParanoid" id="L7JRD3"/>
<dbReference type="HOGENOM" id="CLU_001832_5_11_1"/>
<dbReference type="PROSITE" id="PS51194">
    <property type="entry name" value="HELICASE_CTER"/>
    <property type="match status" value="1"/>
</dbReference>
<dbReference type="Pfam" id="PF00270">
    <property type="entry name" value="DEAD"/>
    <property type="match status" value="1"/>
</dbReference>
<name>L7JRD3_TRAHO</name>
<dbReference type="SMART" id="SM00847">
    <property type="entry name" value="HA2"/>
    <property type="match status" value="1"/>
</dbReference>
<evidence type="ECO:0000313" key="7">
    <source>
        <dbReference type="EMBL" id="ELQ73994.1"/>
    </source>
</evidence>
<feature type="domain" description="Helicase ATP-binding" evidence="5">
    <location>
        <begin position="120"/>
        <end position="269"/>
    </location>
</feature>
<dbReference type="Gene3D" id="3.40.50.300">
    <property type="entry name" value="P-loop containing nucleotide triphosphate hydrolases"/>
    <property type="match status" value="2"/>
</dbReference>
<dbReference type="InterPro" id="IPR007502">
    <property type="entry name" value="Helicase-assoc_dom"/>
</dbReference>
<reference evidence="7 8" key="1">
    <citation type="journal article" date="2012" name="PLoS Pathog.">
        <title>The genome of the obligate intracellular parasite Trachipleistophora hominis: new insights into microsporidian genome dynamics and reductive evolution.</title>
        <authorList>
            <person name="Heinz E."/>
            <person name="Williams T.A."/>
            <person name="Nakjang S."/>
            <person name="Noel C.J."/>
            <person name="Swan D.C."/>
            <person name="Goldberg A.V."/>
            <person name="Harris S.R."/>
            <person name="Weinmaier T."/>
            <person name="Markert S."/>
            <person name="Becher D."/>
            <person name="Bernhardt J."/>
            <person name="Dagan T."/>
            <person name="Hacker C."/>
            <person name="Lucocq J.M."/>
            <person name="Schweder T."/>
            <person name="Rattei T."/>
            <person name="Hall N."/>
            <person name="Hirt R.P."/>
            <person name="Embley T.M."/>
        </authorList>
    </citation>
    <scope>NUCLEOTIDE SEQUENCE [LARGE SCALE GENOMIC DNA]</scope>
</reference>
<dbReference type="GO" id="GO:0017111">
    <property type="term" value="F:ribonucleoside triphosphate phosphatase activity"/>
    <property type="evidence" value="ECO:0007669"/>
    <property type="project" value="UniProtKB-EC"/>
</dbReference>
<dbReference type="InterPro" id="IPR027417">
    <property type="entry name" value="P-loop_NTPase"/>
</dbReference>
<protein>
    <submittedName>
        <fullName evidence="7">Nucleoside-triphosphatase, RNA helicase</fullName>
        <ecNumber evidence="7">3.6.1.15</ecNumber>
        <ecNumber evidence="7">3.6.4.13</ecNumber>
    </submittedName>
</protein>
<keyword evidence="1" id="KW-0547">Nucleotide-binding</keyword>
<dbReference type="Pfam" id="PF00271">
    <property type="entry name" value="Helicase_C"/>
    <property type="match status" value="1"/>
</dbReference>
<dbReference type="GO" id="GO:0005524">
    <property type="term" value="F:ATP binding"/>
    <property type="evidence" value="ECO:0007669"/>
    <property type="project" value="UniProtKB-KW"/>
</dbReference>
<dbReference type="OrthoDB" id="10253254at2759"/>